<evidence type="ECO:0000259" key="1">
    <source>
        <dbReference type="Pfam" id="PF07872"/>
    </source>
</evidence>
<evidence type="ECO:0000313" key="5">
    <source>
        <dbReference type="Proteomes" id="UP000051751"/>
    </source>
</evidence>
<dbReference type="InterPro" id="IPR012454">
    <property type="entry name" value="DUF1659"/>
</dbReference>
<dbReference type="RefSeq" id="WP_057769333.1">
    <property type="nucleotide sequence ID" value="NZ_JQAT01000003.1"/>
</dbReference>
<comment type="caution">
    <text evidence="2">The sequence shown here is derived from an EMBL/GenBank/DDBJ whole genome shotgun (WGS) entry which is preliminary data.</text>
</comment>
<dbReference type="EMBL" id="JQAZ01000003">
    <property type="protein sequence ID" value="KRN31870.1"/>
    <property type="molecule type" value="Genomic_DNA"/>
</dbReference>
<dbReference type="Proteomes" id="UP000051751">
    <property type="component" value="Unassembled WGS sequence"/>
</dbReference>
<dbReference type="AlphaFoldDB" id="A0A0R2FI95"/>
<dbReference type="EMBL" id="JQAT01000003">
    <property type="protein sequence ID" value="KRN28369.1"/>
    <property type="molecule type" value="Genomic_DNA"/>
</dbReference>
<proteinExistence type="predicted"/>
<organism evidence="2 5">
    <name type="scientific">Lactobacillus selangorensis</name>
    <dbReference type="NCBI Taxonomy" id="81857"/>
    <lineage>
        <taxon>Bacteria</taxon>
        <taxon>Bacillati</taxon>
        <taxon>Bacillota</taxon>
        <taxon>Bacilli</taxon>
        <taxon>Lactobacillales</taxon>
        <taxon>Lactobacillaceae</taxon>
        <taxon>Lactobacillus</taxon>
    </lineage>
</organism>
<reference evidence="4 5" key="1">
    <citation type="journal article" date="2015" name="Genome Announc.">
        <title>Expanding the biotechnology potential of lactobacilli through comparative genomics of 213 strains and associated genera.</title>
        <authorList>
            <person name="Sun Z."/>
            <person name="Harris H.M."/>
            <person name="McCann A."/>
            <person name="Guo C."/>
            <person name="Argimon S."/>
            <person name="Zhang W."/>
            <person name="Yang X."/>
            <person name="Jeffery I.B."/>
            <person name="Cooney J.C."/>
            <person name="Kagawa T.F."/>
            <person name="Liu W."/>
            <person name="Song Y."/>
            <person name="Salvetti E."/>
            <person name="Wrobel A."/>
            <person name="Rasinkangas P."/>
            <person name="Parkhill J."/>
            <person name="Rea M.C."/>
            <person name="O'Sullivan O."/>
            <person name="Ritari J."/>
            <person name="Douillard F.P."/>
            <person name="Paul Ross R."/>
            <person name="Yang R."/>
            <person name="Briner A.E."/>
            <person name="Felis G.E."/>
            <person name="de Vos W.M."/>
            <person name="Barrangou R."/>
            <person name="Klaenhammer T.R."/>
            <person name="Caufield P.W."/>
            <person name="Cui Y."/>
            <person name="Zhang H."/>
            <person name="O'Toole P.W."/>
        </authorList>
    </citation>
    <scope>NUCLEOTIDE SEQUENCE [LARGE SCALE GENOMIC DNA]</scope>
    <source>
        <strain evidence="2 5">ATCC BAA-66</strain>
        <strain evidence="3 4">DSM 13344</strain>
    </source>
</reference>
<feature type="domain" description="DUF1659" evidence="1">
    <location>
        <begin position="2"/>
        <end position="68"/>
    </location>
</feature>
<evidence type="ECO:0000313" key="4">
    <source>
        <dbReference type="Proteomes" id="UP000051645"/>
    </source>
</evidence>
<keyword evidence="4" id="KW-1185">Reference proteome</keyword>
<dbReference type="STRING" id="81857.IV38_GL001368"/>
<gene>
    <name evidence="2" type="ORF">IV38_GL001368</name>
    <name evidence="3" type="ORF">IV40_GL001155</name>
</gene>
<name>A0A0R2FI95_9LACO</name>
<dbReference type="Proteomes" id="UP000051645">
    <property type="component" value="Unassembled WGS sequence"/>
</dbReference>
<accession>A0A0R2FI95</accession>
<protein>
    <recommendedName>
        <fullName evidence="1">DUF1659 domain-containing protein</fullName>
    </recommendedName>
</protein>
<sequence length="71" mass="7966">MTKTILKNALAIKMGHGETDENDYTRRYSNLIANPDEKAIFSFADVLASLSAEDNVTEINMITTTELNRED</sequence>
<dbReference type="Pfam" id="PF07872">
    <property type="entry name" value="DUF1659"/>
    <property type="match status" value="1"/>
</dbReference>
<evidence type="ECO:0000313" key="3">
    <source>
        <dbReference type="EMBL" id="KRN31870.1"/>
    </source>
</evidence>
<evidence type="ECO:0000313" key="2">
    <source>
        <dbReference type="EMBL" id="KRN28369.1"/>
    </source>
</evidence>
<dbReference type="PATRIC" id="fig|81857.3.peg.1377"/>